<dbReference type="RefSeq" id="WP_012813883.1">
    <property type="nucleotide sequence ID" value="NC_013224.1"/>
</dbReference>
<reference evidence="2 3" key="1">
    <citation type="journal article" date="2010" name="Stand. Genomic Sci.">
        <title>Complete genome sequence of Desulfohalobium retbaense type strain (HR(100)).</title>
        <authorList>
            <person name="Spring S."/>
            <person name="Nolan M."/>
            <person name="Lapidus A."/>
            <person name="Glavina Del Rio T."/>
            <person name="Copeland A."/>
            <person name="Tice H."/>
            <person name="Cheng J.F."/>
            <person name="Lucas S."/>
            <person name="Land M."/>
            <person name="Chen F."/>
            <person name="Bruce D."/>
            <person name="Goodwin L."/>
            <person name="Pitluck S."/>
            <person name="Ivanova N."/>
            <person name="Mavromatis K."/>
            <person name="Mikhailova N."/>
            <person name="Pati A."/>
            <person name="Chen A."/>
            <person name="Palaniappan K."/>
            <person name="Hauser L."/>
            <person name="Chang Y.J."/>
            <person name="Jeffries C.D."/>
            <person name="Munk C."/>
            <person name="Kiss H."/>
            <person name="Chain P."/>
            <person name="Han C."/>
            <person name="Brettin T."/>
            <person name="Detter J.C."/>
            <person name="Schuler E."/>
            <person name="Goker M."/>
            <person name="Rohde M."/>
            <person name="Bristow J."/>
            <person name="Eisen J.A."/>
            <person name="Markowitz V."/>
            <person name="Hugenholtz P."/>
            <person name="Kyrpides N.C."/>
            <person name="Klenk H.P."/>
        </authorList>
    </citation>
    <scope>NUCLEOTIDE SEQUENCE [LARGE SCALE GENOMIC DNA]</scope>
    <source>
        <strain evidence="2 3">DSM 5692</strain>
        <plasmid evidence="3">Plasmid pDRET01</plasmid>
    </source>
</reference>
<geneLocation type="plasmid" evidence="2 3">
    <name>pDRET01</name>
</geneLocation>
<evidence type="ECO:0000313" key="3">
    <source>
        <dbReference type="Proteomes" id="UP000001052"/>
    </source>
</evidence>
<evidence type="ECO:0008006" key="4">
    <source>
        <dbReference type="Google" id="ProtNLM"/>
    </source>
</evidence>
<dbReference type="EMBL" id="CP001735">
    <property type="protein sequence ID" value="ACV69792.1"/>
    <property type="molecule type" value="Genomic_DNA"/>
</dbReference>
<organism evidence="2 3">
    <name type="scientific">Desulfohalobium retbaense (strain ATCC 49708 / DSM 5692 / JCM 16813 / HR100)</name>
    <dbReference type="NCBI Taxonomy" id="485915"/>
    <lineage>
        <taxon>Bacteria</taxon>
        <taxon>Pseudomonadati</taxon>
        <taxon>Thermodesulfobacteriota</taxon>
        <taxon>Desulfovibrionia</taxon>
        <taxon>Desulfovibrionales</taxon>
        <taxon>Desulfohalobiaceae</taxon>
        <taxon>Desulfohalobium</taxon>
    </lineage>
</organism>
<dbReference type="KEGG" id="drt:Dret_2512"/>
<keyword evidence="3" id="KW-1185">Reference proteome</keyword>
<dbReference type="HOGENOM" id="CLU_1658025_0_0_7"/>
<accession>C8X5U5</accession>
<evidence type="ECO:0000313" key="2">
    <source>
        <dbReference type="EMBL" id="ACV69792.1"/>
    </source>
</evidence>
<dbReference type="AlphaFoldDB" id="C8X5U5"/>
<keyword evidence="1" id="KW-1133">Transmembrane helix</keyword>
<dbReference type="Proteomes" id="UP000001052">
    <property type="component" value="Plasmid pDRET01"/>
</dbReference>
<keyword evidence="1" id="KW-0812">Transmembrane</keyword>
<keyword evidence="1" id="KW-0472">Membrane</keyword>
<name>C8X5U5_DESRD</name>
<feature type="transmembrane region" description="Helical" evidence="1">
    <location>
        <begin position="19"/>
        <end position="38"/>
    </location>
</feature>
<proteinExistence type="predicted"/>
<gene>
    <name evidence="2" type="ORF">Dret_2512</name>
</gene>
<protein>
    <recommendedName>
        <fullName evidence="4">DUF4878 domain-containing protein</fullName>
    </recommendedName>
</protein>
<keyword evidence="2" id="KW-0614">Plasmid</keyword>
<sequence>MELVCVVRYNLYFGGFMHFRNFVAFFCIFSAFFVFLGCSSGEMGKDEIEDQIYSQFIESSKKQMKAQLPYLYRISPESQDMTKEEFIKKSMKAMDTIQFDSFTITNRKKIGEEKNKERVEFIISASMEKDGNRQSLVKDKEGTAMLTKKDSGWTITSVK</sequence>
<evidence type="ECO:0000256" key="1">
    <source>
        <dbReference type="SAM" id="Phobius"/>
    </source>
</evidence>